<dbReference type="Gene3D" id="2.40.50.140">
    <property type="entry name" value="Nucleic acid-binding proteins"/>
    <property type="match status" value="1"/>
</dbReference>
<dbReference type="InterPro" id="IPR001884">
    <property type="entry name" value="IF5A-like"/>
</dbReference>
<comment type="PTM">
    <text evidence="4">eIF-5A seems to be the only eukaryotic protein to have a hypusine residue which is a post-translational modification of a lysine by the addition of a butylamino group.</text>
</comment>
<evidence type="ECO:0000256" key="1">
    <source>
        <dbReference type="ARBA" id="ARBA00004229"/>
    </source>
</evidence>
<gene>
    <name evidence="6" type="ORF">DSPE1174_LOCUS30566</name>
</gene>
<name>A0A7S2H9V5_9STRA</name>
<dbReference type="Pfam" id="PF21485">
    <property type="entry name" value="IF5A-like_N"/>
    <property type="match status" value="1"/>
</dbReference>
<protein>
    <recommendedName>
        <fullName evidence="4">Eukaryotic translation initiation factor 5A</fullName>
        <shortName evidence="4">eIF-5A</shortName>
    </recommendedName>
</protein>
<dbReference type="GO" id="GO:0009507">
    <property type="term" value="C:chloroplast"/>
    <property type="evidence" value="ECO:0007669"/>
    <property type="project" value="UniProtKB-SubCell"/>
</dbReference>
<accession>A0A7S2H9V5</accession>
<dbReference type="InterPro" id="IPR008991">
    <property type="entry name" value="Translation_prot_SH3-like_sf"/>
</dbReference>
<feature type="domain" description="Translation initiation factor 5A C-terminal" evidence="5">
    <location>
        <begin position="89"/>
        <end position="162"/>
    </location>
</feature>
<dbReference type="Pfam" id="PF01287">
    <property type="entry name" value="eIF-5a"/>
    <property type="match status" value="1"/>
</dbReference>
<dbReference type="InterPro" id="IPR012340">
    <property type="entry name" value="NA-bd_OB-fold"/>
</dbReference>
<organism evidence="6">
    <name type="scientific">Octactis speculum</name>
    <dbReference type="NCBI Taxonomy" id="3111310"/>
    <lineage>
        <taxon>Eukaryota</taxon>
        <taxon>Sar</taxon>
        <taxon>Stramenopiles</taxon>
        <taxon>Ochrophyta</taxon>
        <taxon>Dictyochophyceae</taxon>
        <taxon>Dictyochales</taxon>
        <taxon>Dictyochaceae</taxon>
        <taxon>Octactis</taxon>
    </lineage>
</organism>
<dbReference type="GO" id="GO:0003746">
    <property type="term" value="F:translation elongation factor activity"/>
    <property type="evidence" value="ECO:0007669"/>
    <property type="project" value="UniProtKB-UniRule"/>
</dbReference>
<dbReference type="Gene3D" id="2.30.30.30">
    <property type="match status" value="1"/>
</dbReference>
<dbReference type="PANTHER" id="PTHR11673">
    <property type="entry name" value="TRANSLATION INITIATION FACTOR 5A FAMILY MEMBER"/>
    <property type="match status" value="1"/>
</dbReference>
<keyword evidence="4" id="KW-0385">Hypusine</keyword>
<sequence>MSFQVSSVDDYDFSGSNAGAAETIPMKARHVKKGGYIMMNKRPCKVSEIQISKPGKHGSSKCRIFAKEIFTGLKHEDTMPSHETVSVPSITLTDFSVIHIEGGFLSLMDDHGLVREDLALPNYPSCYAEELEEFIKHAEETGVDVRVTVLGACSHEQIMSHKLQDQE</sequence>
<dbReference type="SMART" id="SM01376">
    <property type="entry name" value="eIF-5a"/>
    <property type="match status" value="1"/>
</dbReference>
<dbReference type="GO" id="GO:0043022">
    <property type="term" value="F:ribosome binding"/>
    <property type="evidence" value="ECO:0007669"/>
    <property type="project" value="UniProtKB-UniRule"/>
</dbReference>
<dbReference type="GO" id="GO:0003723">
    <property type="term" value="F:RNA binding"/>
    <property type="evidence" value="ECO:0007669"/>
    <property type="project" value="InterPro"/>
</dbReference>
<evidence type="ECO:0000256" key="2">
    <source>
        <dbReference type="ARBA" id="ARBA00022528"/>
    </source>
</evidence>
<proteinExistence type="inferred from homology"/>
<keyword evidence="2" id="KW-0150">Chloroplast</keyword>
<keyword evidence="4" id="KW-0648">Protein biosynthesis</keyword>
<dbReference type="InterPro" id="IPR020189">
    <property type="entry name" value="IF5A_C"/>
</dbReference>
<evidence type="ECO:0000256" key="3">
    <source>
        <dbReference type="ARBA" id="ARBA00022640"/>
    </source>
</evidence>
<dbReference type="SUPFAM" id="SSF50249">
    <property type="entry name" value="Nucleic acid-binding proteins"/>
    <property type="match status" value="1"/>
</dbReference>
<dbReference type="GO" id="GO:0045905">
    <property type="term" value="P:positive regulation of translational termination"/>
    <property type="evidence" value="ECO:0007669"/>
    <property type="project" value="UniProtKB-UniRule"/>
</dbReference>
<dbReference type="NCBIfam" id="TIGR00037">
    <property type="entry name" value="eIF_5A"/>
    <property type="match status" value="1"/>
</dbReference>
<dbReference type="EMBL" id="HBGS01058589">
    <property type="protein sequence ID" value="CAD9484488.1"/>
    <property type="molecule type" value="Transcribed_RNA"/>
</dbReference>
<keyword evidence="3" id="KW-0934">Plastid</keyword>
<evidence type="ECO:0000256" key="4">
    <source>
        <dbReference type="RuleBase" id="RU362005"/>
    </source>
</evidence>
<dbReference type="InterPro" id="IPR048670">
    <property type="entry name" value="IF5A-like_N"/>
</dbReference>
<dbReference type="AlphaFoldDB" id="A0A7S2H9V5"/>
<dbReference type="InterPro" id="IPR014722">
    <property type="entry name" value="Rib_uL2_dom2"/>
</dbReference>
<comment type="function">
    <text evidence="4">Translation factor that promotes translation elongation and termination, particularly upon ribosome stalling at specific amino acid sequence contexts. Binds between the exit (E) and peptidyl (P) site of the ribosome and promotes rescue of stalled ribosome: specifically required for efficient translation of polyproline-containing peptides as well as other motifs that stall the ribosome. Acts as ribosome quality control (RQC) cofactor by joining the RQC complex to facilitate peptidyl transfer during CAT tailing step.</text>
</comment>
<dbReference type="PIRSF" id="PIRSF003025">
    <property type="entry name" value="eIF5A"/>
    <property type="match status" value="1"/>
</dbReference>
<comment type="similarity">
    <text evidence="4">Belongs to the eIF-5A family.</text>
</comment>
<evidence type="ECO:0000259" key="5">
    <source>
        <dbReference type="SMART" id="SM01376"/>
    </source>
</evidence>
<comment type="subcellular location">
    <subcellularLocation>
        <location evidence="1">Plastid</location>
        <location evidence="1">Chloroplast</location>
    </subcellularLocation>
</comment>
<dbReference type="SUPFAM" id="SSF50104">
    <property type="entry name" value="Translation proteins SH3-like domain"/>
    <property type="match status" value="1"/>
</dbReference>
<dbReference type="GO" id="GO:0045901">
    <property type="term" value="P:positive regulation of translational elongation"/>
    <property type="evidence" value="ECO:0007669"/>
    <property type="project" value="UniProtKB-UniRule"/>
</dbReference>
<reference evidence="6" key="1">
    <citation type="submission" date="2021-01" db="EMBL/GenBank/DDBJ databases">
        <authorList>
            <person name="Corre E."/>
            <person name="Pelletier E."/>
            <person name="Niang G."/>
            <person name="Scheremetjew M."/>
            <person name="Finn R."/>
            <person name="Kale V."/>
            <person name="Holt S."/>
            <person name="Cochrane G."/>
            <person name="Meng A."/>
            <person name="Brown T."/>
            <person name="Cohen L."/>
        </authorList>
    </citation>
    <scope>NUCLEOTIDE SEQUENCE</scope>
    <source>
        <strain evidence="6">CCMP1381</strain>
    </source>
</reference>
<evidence type="ECO:0000313" key="6">
    <source>
        <dbReference type="EMBL" id="CAD9484488.1"/>
    </source>
</evidence>